<evidence type="ECO:0000256" key="12">
    <source>
        <dbReference type="ARBA" id="ARBA00023326"/>
    </source>
</evidence>
<keyword evidence="8" id="KW-0325">Glycoprotein</keyword>
<comment type="catalytic activity">
    <reaction evidence="1">
        <text>Hydrolysis of terminal, non-reducing beta-D-glucosyl residues with release of beta-D-glucose.</text>
        <dbReference type="EC" id="3.2.1.21"/>
    </reaction>
</comment>
<dbReference type="GO" id="GO:0030246">
    <property type="term" value="F:carbohydrate binding"/>
    <property type="evidence" value="ECO:0007669"/>
    <property type="project" value="InterPro"/>
</dbReference>
<keyword evidence="21" id="KW-1185">Reference proteome</keyword>
<evidence type="ECO:0000259" key="19">
    <source>
        <dbReference type="Pfam" id="PF21365"/>
    </source>
</evidence>
<dbReference type="Proteomes" id="UP000053257">
    <property type="component" value="Unassembled WGS sequence"/>
</dbReference>
<feature type="chain" id="PRO_5002169651" description="beta-glucosidase" evidence="16">
    <location>
        <begin position="19"/>
        <end position="887"/>
    </location>
</feature>
<evidence type="ECO:0000256" key="1">
    <source>
        <dbReference type="ARBA" id="ARBA00000448"/>
    </source>
</evidence>
<evidence type="ECO:0000256" key="13">
    <source>
        <dbReference type="ARBA" id="ARBA00025512"/>
    </source>
</evidence>
<dbReference type="InterPro" id="IPR000322">
    <property type="entry name" value="Glyco_hydro_31_TIM"/>
</dbReference>
<dbReference type="STRING" id="745531.A0A0C3RZ11"/>
<evidence type="ECO:0000256" key="14">
    <source>
        <dbReference type="RuleBase" id="RU361185"/>
    </source>
</evidence>
<dbReference type="AlphaFoldDB" id="A0A0C3RZ11"/>
<reference evidence="20 21" key="1">
    <citation type="journal article" date="2014" name="PLoS Genet.">
        <title>Analysis of the Phlebiopsis gigantea genome, transcriptome and secretome provides insight into its pioneer colonization strategies of wood.</title>
        <authorList>
            <person name="Hori C."/>
            <person name="Ishida T."/>
            <person name="Igarashi K."/>
            <person name="Samejima M."/>
            <person name="Suzuki H."/>
            <person name="Master E."/>
            <person name="Ferreira P."/>
            <person name="Ruiz-Duenas F.J."/>
            <person name="Held B."/>
            <person name="Canessa P."/>
            <person name="Larrondo L.F."/>
            <person name="Schmoll M."/>
            <person name="Druzhinina I.S."/>
            <person name="Kubicek C.P."/>
            <person name="Gaskell J.A."/>
            <person name="Kersten P."/>
            <person name="St John F."/>
            <person name="Glasner J."/>
            <person name="Sabat G."/>
            <person name="Splinter BonDurant S."/>
            <person name="Syed K."/>
            <person name="Yadav J."/>
            <person name="Mgbeahuruike A.C."/>
            <person name="Kovalchuk A."/>
            <person name="Asiegbu F.O."/>
            <person name="Lackner G."/>
            <person name="Hoffmeister D."/>
            <person name="Rencoret J."/>
            <person name="Gutierrez A."/>
            <person name="Sun H."/>
            <person name="Lindquist E."/>
            <person name="Barry K."/>
            <person name="Riley R."/>
            <person name="Grigoriev I.V."/>
            <person name="Henrissat B."/>
            <person name="Kues U."/>
            <person name="Berka R.M."/>
            <person name="Martinez A.T."/>
            <person name="Covert S.F."/>
            <person name="Blanchette R.A."/>
            <person name="Cullen D."/>
        </authorList>
    </citation>
    <scope>NUCLEOTIDE SEQUENCE [LARGE SCALE GENOMIC DNA]</scope>
    <source>
        <strain evidence="20 21">11061_1 CR5-6</strain>
    </source>
</reference>
<evidence type="ECO:0000256" key="11">
    <source>
        <dbReference type="ARBA" id="ARBA00023316"/>
    </source>
</evidence>
<evidence type="ECO:0000256" key="6">
    <source>
        <dbReference type="ARBA" id="ARBA00022729"/>
    </source>
</evidence>
<dbReference type="HOGENOM" id="CLU_000631_11_0_1"/>
<keyword evidence="5" id="KW-0964">Secreted</keyword>
<dbReference type="PANTHER" id="PTHR22762:SF67">
    <property type="entry name" value="ALPHA_BETA-GLUCOSIDASE AGDC-RELATED"/>
    <property type="match status" value="1"/>
</dbReference>
<dbReference type="GO" id="GO:0000272">
    <property type="term" value="P:polysaccharide catabolic process"/>
    <property type="evidence" value="ECO:0007669"/>
    <property type="project" value="UniProtKB-KW"/>
</dbReference>
<feature type="signal peptide" evidence="16">
    <location>
        <begin position="1"/>
        <end position="18"/>
    </location>
</feature>
<dbReference type="InterPro" id="IPR048395">
    <property type="entry name" value="Glyco_hydro_31_C"/>
</dbReference>
<evidence type="ECO:0000256" key="10">
    <source>
        <dbReference type="ARBA" id="ARBA00023295"/>
    </source>
</evidence>
<evidence type="ECO:0000313" key="21">
    <source>
        <dbReference type="Proteomes" id="UP000053257"/>
    </source>
</evidence>
<organism evidence="20 21">
    <name type="scientific">Phlebiopsis gigantea (strain 11061_1 CR5-6)</name>
    <name type="common">White-rot fungus</name>
    <name type="synonym">Peniophora gigantea</name>
    <dbReference type="NCBI Taxonomy" id="745531"/>
    <lineage>
        <taxon>Eukaryota</taxon>
        <taxon>Fungi</taxon>
        <taxon>Dikarya</taxon>
        <taxon>Basidiomycota</taxon>
        <taxon>Agaricomycotina</taxon>
        <taxon>Agaricomycetes</taxon>
        <taxon>Polyporales</taxon>
        <taxon>Phanerochaetaceae</taxon>
        <taxon>Phlebiopsis</taxon>
    </lineage>
</organism>
<dbReference type="InterPro" id="IPR013780">
    <property type="entry name" value="Glyco_hydro_b"/>
</dbReference>
<keyword evidence="10 14" id="KW-0326">Glycosidase</keyword>
<evidence type="ECO:0000256" key="5">
    <source>
        <dbReference type="ARBA" id="ARBA00022525"/>
    </source>
</evidence>
<dbReference type="InterPro" id="IPR011013">
    <property type="entry name" value="Gal_mutarotase_sf_dom"/>
</dbReference>
<proteinExistence type="inferred from homology"/>
<dbReference type="EMBL" id="KN840496">
    <property type="protein sequence ID" value="KIP07496.1"/>
    <property type="molecule type" value="Genomic_DNA"/>
</dbReference>
<dbReference type="SUPFAM" id="SSF74650">
    <property type="entry name" value="Galactose mutarotase-like"/>
    <property type="match status" value="1"/>
</dbReference>
<keyword evidence="7 14" id="KW-0378">Hydrolase</keyword>
<evidence type="ECO:0000256" key="3">
    <source>
        <dbReference type="ARBA" id="ARBA00007806"/>
    </source>
</evidence>
<evidence type="ECO:0000256" key="15">
    <source>
        <dbReference type="SAM" id="MobiDB-lite"/>
    </source>
</evidence>
<dbReference type="CDD" id="cd14752">
    <property type="entry name" value="GH31_N"/>
    <property type="match status" value="1"/>
</dbReference>
<evidence type="ECO:0000256" key="16">
    <source>
        <dbReference type="SAM" id="SignalP"/>
    </source>
</evidence>
<keyword evidence="12" id="KW-0624">Polysaccharide degradation</keyword>
<evidence type="ECO:0000259" key="18">
    <source>
        <dbReference type="Pfam" id="PF13802"/>
    </source>
</evidence>
<dbReference type="GO" id="GO:0090599">
    <property type="term" value="F:alpha-glucosidase activity"/>
    <property type="evidence" value="ECO:0007669"/>
    <property type="project" value="UniProtKB-ARBA"/>
</dbReference>
<dbReference type="Gene3D" id="2.60.40.1760">
    <property type="entry name" value="glycosyl hydrolase (family 31)"/>
    <property type="match status" value="1"/>
</dbReference>
<dbReference type="CDD" id="cd06602">
    <property type="entry name" value="GH31_MGAM_SI_GAA"/>
    <property type="match status" value="1"/>
</dbReference>
<name>A0A0C3RZ11_PHLG1</name>
<dbReference type="PANTHER" id="PTHR22762">
    <property type="entry name" value="ALPHA-GLUCOSIDASE"/>
    <property type="match status" value="1"/>
</dbReference>
<feature type="domain" description="Glycosyl hydrolase family 31 C-terminal" evidence="19">
    <location>
        <begin position="673"/>
        <end position="761"/>
    </location>
</feature>
<dbReference type="GO" id="GO:0071555">
    <property type="term" value="P:cell wall organization"/>
    <property type="evidence" value="ECO:0007669"/>
    <property type="project" value="UniProtKB-KW"/>
</dbReference>
<dbReference type="Gene3D" id="2.60.40.1180">
    <property type="entry name" value="Golgi alpha-mannosidase II"/>
    <property type="match status" value="2"/>
</dbReference>
<dbReference type="PROSITE" id="PS00707">
    <property type="entry name" value="GLYCOSYL_HYDROL_F31_2"/>
    <property type="match status" value="1"/>
</dbReference>
<dbReference type="OrthoDB" id="5839090at2759"/>
<keyword evidence="6 16" id="KW-0732">Signal</keyword>
<feature type="domain" description="Glycoside hydrolase family 31 TIM barrel" evidence="17">
    <location>
        <begin position="269"/>
        <end position="665"/>
    </location>
</feature>
<evidence type="ECO:0000256" key="7">
    <source>
        <dbReference type="ARBA" id="ARBA00022801"/>
    </source>
</evidence>
<dbReference type="Pfam" id="PF13802">
    <property type="entry name" value="Gal_mutarotas_2"/>
    <property type="match status" value="1"/>
</dbReference>
<dbReference type="Pfam" id="PF21365">
    <property type="entry name" value="Glyco_hydro_31_3rd"/>
    <property type="match status" value="1"/>
</dbReference>
<comment type="similarity">
    <text evidence="3 14">Belongs to the glycosyl hydrolase 31 family.</text>
</comment>
<dbReference type="InterPro" id="IPR017853">
    <property type="entry name" value="GH"/>
</dbReference>
<dbReference type="GO" id="GO:0005576">
    <property type="term" value="C:extracellular region"/>
    <property type="evidence" value="ECO:0007669"/>
    <property type="project" value="UniProtKB-SubCell"/>
</dbReference>
<dbReference type="GO" id="GO:0008422">
    <property type="term" value="F:beta-glucosidase activity"/>
    <property type="evidence" value="ECO:0007669"/>
    <property type="project" value="UniProtKB-EC"/>
</dbReference>
<dbReference type="SUPFAM" id="SSF51445">
    <property type="entry name" value="(Trans)glycosidases"/>
    <property type="match status" value="1"/>
</dbReference>
<evidence type="ECO:0000256" key="8">
    <source>
        <dbReference type="ARBA" id="ARBA00023180"/>
    </source>
</evidence>
<evidence type="ECO:0000313" key="20">
    <source>
        <dbReference type="EMBL" id="KIP07496.1"/>
    </source>
</evidence>
<dbReference type="InterPro" id="IPR030459">
    <property type="entry name" value="Glyco_hydro_31_CS"/>
</dbReference>
<evidence type="ECO:0000256" key="9">
    <source>
        <dbReference type="ARBA" id="ARBA00023277"/>
    </source>
</evidence>
<dbReference type="InterPro" id="IPR025887">
    <property type="entry name" value="Glyco_hydro_31_N_dom"/>
</dbReference>
<accession>A0A0C3RZ11</accession>
<dbReference type="Pfam" id="PF01055">
    <property type="entry name" value="Glyco_hydro_31_2nd"/>
    <property type="match status" value="1"/>
</dbReference>
<comment type="function">
    <text evidence="13">Glucosidase involved in the degradation of cellulosic biomass. Has both alpha- and beta-glucosidase activity.</text>
</comment>
<protein>
    <recommendedName>
        <fullName evidence="4">beta-glucosidase</fullName>
        <ecNumber evidence="4">3.2.1.21</ecNumber>
    </recommendedName>
</protein>
<dbReference type="Gene3D" id="3.20.20.80">
    <property type="entry name" value="Glycosidases"/>
    <property type="match status" value="1"/>
</dbReference>
<dbReference type="SUPFAM" id="SSF51011">
    <property type="entry name" value="Glycosyl hydrolase domain"/>
    <property type="match status" value="1"/>
</dbReference>
<feature type="domain" description="Glycoside hydrolase family 31 N-terminal" evidence="18">
    <location>
        <begin position="110"/>
        <end position="221"/>
    </location>
</feature>
<keyword evidence="9" id="KW-0119">Carbohydrate metabolism</keyword>
<dbReference type="EC" id="3.2.1.21" evidence="4"/>
<comment type="subcellular location">
    <subcellularLocation>
        <location evidence="2">Secreted</location>
    </subcellularLocation>
</comment>
<keyword evidence="11" id="KW-0961">Cell wall biogenesis/degradation</keyword>
<sequence>MRFSAVFLVPLVIAAVSATSTDPDILDACPGYNATNVTTHGATLTASLVLAGQPCNVYGNDTGTLLLAVTYETKSRIHVKITDPSSDRYEVPESVVPRPKPDPSVNPSQADIRFNYTASPFSFSIYRSSSKEVLFSTASHPIIFEPQYLRVKTNLPDNANIYGLGEHTDSFRLPTSNTTRTFWSRDAYGVPSGSNLYGNHPIYFEHRTTGTHGVFLLNSNGMDVKINDTAGTSLEYNIIGGVLDFYFLAGSTTDPTEVARQYADIVGAPAEVPYWSFGFHQCRFGYQNYIDVANVIMNYSAASIPLETMWTDIDYMYKRRIFTVDPDYFPLDRMREIVDYLHSHDQHFVLMTDPAIAYLPGEGYGPFDRGVQDDIWLKAANGSSYSLGAVWPGVTVFPDWFNEKTQDYWTNEFKLFYDPTNGLDIDGAWIDMNEPSSFCNYPCSDPFAQAQEQDLPPARTTSPPDPNAPILGQTTLHKRVDHSGDDLQNPPYMIDNQAGTGALSDKTAYVDALHANGMVEYDTHNLYGTMMSTATHNAMVARRPGLRTLVITRSTFAGAGTRVGKWLGDNFSDWDHYRNSIAGILGMAGIFQVPMVGADICGYADNTTETLCARWAMLGAFYPFMRDHNADTSISQEFYRWPTVAQAARNVLDIRYRLLDYIYTAFHQAHENGTPVLNPLWYKYPQDPATFPIDLQFFYGDSILVSPVTEENVTSVTAYFPQDVFYDFLTLEPFHGTGANVTLNDVNFTSIPVHIRGGAVLPLREKSAMTTTELRKTDFELVVAPSTQGTASGSLYADDGVSVTPSASTTVEFSYEKGLLTVTGKFGYPLGVSVSRVRFLGVGSAPKTVLVNGVKTKGSAYSWNKDSQVLDVTLNTPFSRGFTVQHS</sequence>
<evidence type="ECO:0000256" key="4">
    <source>
        <dbReference type="ARBA" id="ARBA00012744"/>
    </source>
</evidence>
<evidence type="ECO:0000256" key="2">
    <source>
        <dbReference type="ARBA" id="ARBA00004613"/>
    </source>
</evidence>
<gene>
    <name evidence="20" type="ORF">PHLGIDRAFT_127611</name>
</gene>
<feature type="region of interest" description="Disordered" evidence="15">
    <location>
        <begin position="88"/>
        <end position="107"/>
    </location>
</feature>
<evidence type="ECO:0000259" key="17">
    <source>
        <dbReference type="Pfam" id="PF01055"/>
    </source>
</evidence>